<protein>
    <submittedName>
        <fullName evidence="3">NADH-ubiquinone oxidoreductase</fullName>
    </submittedName>
</protein>
<keyword evidence="4" id="KW-1185">Reference proteome</keyword>
<evidence type="ECO:0000313" key="4">
    <source>
        <dbReference type="Proteomes" id="UP000800097"/>
    </source>
</evidence>
<dbReference type="OrthoDB" id="307899at2759"/>
<dbReference type="Gene3D" id="2.60.260.40">
    <property type="entry name" value="q5lls5 like domains"/>
    <property type="match status" value="1"/>
</dbReference>
<organism evidence="3 4">
    <name type="scientific">Westerdykella ornata</name>
    <dbReference type="NCBI Taxonomy" id="318751"/>
    <lineage>
        <taxon>Eukaryota</taxon>
        <taxon>Fungi</taxon>
        <taxon>Dikarya</taxon>
        <taxon>Ascomycota</taxon>
        <taxon>Pezizomycotina</taxon>
        <taxon>Dothideomycetes</taxon>
        <taxon>Pleosporomycetidae</taxon>
        <taxon>Pleosporales</taxon>
        <taxon>Sporormiaceae</taxon>
        <taxon>Westerdykella</taxon>
    </lineage>
</organism>
<dbReference type="GO" id="GO:0005739">
    <property type="term" value="C:mitochondrion"/>
    <property type="evidence" value="ECO:0007669"/>
    <property type="project" value="GOC"/>
</dbReference>
<dbReference type="FunFam" id="2.60.260.40:FF:000003">
    <property type="entry name" value="NADH dehydrogenase [ubiquinone] iron-sulfur protein 6, mitochondrial"/>
    <property type="match status" value="1"/>
</dbReference>
<dbReference type="EMBL" id="ML986485">
    <property type="protein sequence ID" value="KAF2279896.1"/>
    <property type="molecule type" value="Genomic_DNA"/>
</dbReference>
<feature type="domain" description="Zinc finger CHCC-type" evidence="2">
    <location>
        <begin position="148"/>
        <end position="183"/>
    </location>
</feature>
<reference evidence="3" key="1">
    <citation type="journal article" date="2020" name="Stud. Mycol.">
        <title>101 Dothideomycetes genomes: a test case for predicting lifestyles and emergence of pathogens.</title>
        <authorList>
            <person name="Haridas S."/>
            <person name="Albert R."/>
            <person name="Binder M."/>
            <person name="Bloem J."/>
            <person name="Labutti K."/>
            <person name="Salamov A."/>
            <person name="Andreopoulos B."/>
            <person name="Baker S."/>
            <person name="Barry K."/>
            <person name="Bills G."/>
            <person name="Bluhm B."/>
            <person name="Cannon C."/>
            <person name="Castanera R."/>
            <person name="Culley D."/>
            <person name="Daum C."/>
            <person name="Ezra D."/>
            <person name="Gonzalez J."/>
            <person name="Henrissat B."/>
            <person name="Kuo A."/>
            <person name="Liang C."/>
            <person name="Lipzen A."/>
            <person name="Lutzoni F."/>
            <person name="Magnuson J."/>
            <person name="Mondo S."/>
            <person name="Nolan M."/>
            <person name="Ohm R."/>
            <person name="Pangilinan J."/>
            <person name="Park H.-J."/>
            <person name="Ramirez L."/>
            <person name="Alfaro M."/>
            <person name="Sun H."/>
            <person name="Tritt A."/>
            <person name="Yoshinaga Y."/>
            <person name="Zwiers L.-H."/>
            <person name="Turgeon B."/>
            <person name="Goodwin S."/>
            <person name="Spatafora J."/>
            <person name="Crous P."/>
            <person name="Grigoriev I."/>
        </authorList>
    </citation>
    <scope>NUCLEOTIDE SEQUENCE</scope>
    <source>
        <strain evidence="3">CBS 379.55</strain>
    </source>
</reference>
<feature type="compositionally biased region" description="Low complexity" evidence="1">
    <location>
        <begin position="36"/>
        <end position="47"/>
    </location>
</feature>
<proteinExistence type="predicted"/>
<dbReference type="GeneID" id="54550668"/>
<dbReference type="PANTHER" id="PTHR13156">
    <property type="entry name" value="NADH-UBIQUINONE OXIDOREDUCTASE 13 KD-A SUBUNIT"/>
    <property type="match status" value="1"/>
</dbReference>
<evidence type="ECO:0000313" key="3">
    <source>
        <dbReference type="EMBL" id="KAF2279896.1"/>
    </source>
</evidence>
<evidence type="ECO:0000256" key="1">
    <source>
        <dbReference type="SAM" id="MobiDB-lite"/>
    </source>
</evidence>
<dbReference type="Pfam" id="PF10276">
    <property type="entry name" value="zf-CHCC"/>
    <property type="match status" value="1"/>
</dbReference>
<dbReference type="AlphaFoldDB" id="A0A6A6JVZ5"/>
<feature type="compositionally biased region" description="Basic and acidic residues" evidence="1">
    <location>
        <begin position="205"/>
        <end position="219"/>
    </location>
</feature>
<name>A0A6A6JVZ5_WESOR</name>
<feature type="region of interest" description="Disordered" evidence="1">
    <location>
        <begin position="196"/>
        <end position="225"/>
    </location>
</feature>
<feature type="region of interest" description="Disordered" evidence="1">
    <location>
        <begin position="31"/>
        <end position="77"/>
    </location>
</feature>
<sequence>MLPRTLRTRGALRPLTSPPFILRASASGATATAHYSSTTPPTSNTPNQVPANDPKSRPAPPNVSVTNATPVSSEGHHDAALVEAVEVGEEMRRMQAPNREGVWSRSQQRREVAMSGPRFEQMVWGDQPRPYAAIELIHKQPVRWTHKRIVSCDGGGGPLGHPRIFINTDKPQICWCTYCGVPFANEHHRKHLESLPHTSYPLEPTGDKFEVGETQRVSDDVLGQR</sequence>
<dbReference type="GO" id="GO:0006120">
    <property type="term" value="P:mitochondrial electron transport, NADH to ubiquinone"/>
    <property type="evidence" value="ECO:0007669"/>
    <property type="project" value="TreeGrafter"/>
</dbReference>
<dbReference type="RefSeq" id="XP_033657435.1">
    <property type="nucleotide sequence ID" value="XM_033797493.1"/>
</dbReference>
<dbReference type="InterPro" id="IPR019401">
    <property type="entry name" value="Znf_CHCC"/>
</dbReference>
<feature type="compositionally biased region" description="Polar residues" evidence="1">
    <location>
        <begin position="63"/>
        <end position="72"/>
    </location>
</feature>
<gene>
    <name evidence="3" type="ORF">EI97DRAFT_429670</name>
</gene>
<keyword evidence="3" id="KW-0830">Ubiquinone</keyword>
<dbReference type="PANTHER" id="PTHR13156:SF0">
    <property type="entry name" value="NADH DEHYDROGENASE [UBIQUINONE] IRON-SULFUR PROTEIN 6, MITOCHONDRIAL"/>
    <property type="match status" value="1"/>
</dbReference>
<dbReference type="Proteomes" id="UP000800097">
    <property type="component" value="Unassembled WGS sequence"/>
</dbReference>
<accession>A0A6A6JVZ5</accession>
<evidence type="ECO:0000259" key="2">
    <source>
        <dbReference type="Pfam" id="PF10276"/>
    </source>
</evidence>